<evidence type="ECO:0000313" key="4">
    <source>
        <dbReference type="Proteomes" id="UP001206128"/>
    </source>
</evidence>
<reference evidence="3" key="1">
    <citation type="submission" date="2022-06" db="EMBL/GenBank/DDBJ databases">
        <title>Genomic Encyclopedia of Archaeal and Bacterial Type Strains, Phase II (KMG-II): from individual species to whole genera.</title>
        <authorList>
            <person name="Goeker M."/>
        </authorList>
    </citation>
    <scope>NUCLEOTIDE SEQUENCE</scope>
    <source>
        <strain evidence="3">DSM 43935</strain>
    </source>
</reference>
<gene>
    <name evidence="3" type="ORF">LX83_002416</name>
</gene>
<keyword evidence="4" id="KW-1185">Reference proteome</keyword>
<sequence length="271" mass="27617">MDENEISAGLRGLTLPEPALGFDPDEVATRAAKRLRGRRAALGTGLAVLALGVASVAVVGNSTGADQHAPAGSGQAPAGQPTGLSTSASPTTATPLERNQAHLREVLPTVLPEATDISVGAFDDGYGGVFTSVVTFTDSAGPGTFNVTVTTAAGGAEHMTPLAERCGPNEADQGEGGLKPNRRPDGSPLRCDKIPQPGGGTLVLKETAEGAPAAPIRVNALHASYYRPDGSVVNIWNGDSTPPPNPVSRARIALTEQQLTAVATDPQLRLP</sequence>
<organism evidence="3 4">
    <name type="scientific">Goodfellowiella coeruleoviolacea</name>
    <dbReference type="NCBI Taxonomy" id="334858"/>
    <lineage>
        <taxon>Bacteria</taxon>
        <taxon>Bacillati</taxon>
        <taxon>Actinomycetota</taxon>
        <taxon>Actinomycetes</taxon>
        <taxon>Pseudonocardiales</taxon>
        <taxon>Pseudonocardiaceae</taxon>
        <taxon>Goodfellowiella</taxon>
    </lineage>
</organism>
<feature type="region of interest" description="Disordered" evidence="1">
    <location>
        <begin position="161"/>
        <end position="200"/>
    </location>
</feature>
<feature type="compositionally biased region" description="Basic and acidic residues" evidence="1">
    <location>
        <begin position="182"/>
        <end position="193"/>
    </location>
</feature>
<evidence type="ECO:0000256" key="1">
    <source>
        <dbReference type="SAM" id="MobiDB-lite"/>
    </source>
</evidence>
<name>A0AAE3GD24_9PSEU</name>
<keyword evidence="2" id="KW-0472">Membrane</keyword>
<feature type="region of interest" description="Disordered" evidence="1">
    <location>
        <begin position="65"/>
        <end position="93"/>
    </location>
</feature>
<evidence type="ECO:0000313" key="3">
    <source>
        <dbReference type="EMBL" id="MCP2165558.1"/>
    </source>
</evidence>
<dbReference type="EMBL" id="JAMTCK010000005">
    <property type="protein sequence ID" value="MCP2165558.1"/>
    <property type="molecule type" value="Genomic_DNA"/>
</dbReference>
<comment type="caution">
    <text evidence="3">The sequence shown here is derived from an EMBL/GenBank/DDBJ whole genome shotgun (WGS) entry which is preliminary data.</text>
</comment>
<feature type="transmembrane region" description="Helical" evidence="2">
    <location>
        <begin position="40"/>
        <end position="60"/>
    </location>
</feature>
<accession>A0AAE3GD24</accession>
<dbReference type="Proteomes" id="UP001206128">
    <property type="component" value="Unassembled WGS sequence"/>
</dbReference>
<keyword evidence="2" id="KW-1133">Transmembrane helix</keyword>
<keyword evidence="2" id="KW-0812">Transmembrane</keyword>
<proteinExistence type="predicted"/>
<protein>
    <submittedName>
        <fullName evidence="3">Uncharacterized protein</fullName>
    </submittedName>
</protein>
<feature type="compositionally biased region" description="Low complexity" evidence="1">
    <location>
        <begin position="67"/>
        <end position="93"/>
    </location>
</feature>
<dbReference type="AlphaFoldDB" id="A0AAE3GD24"/>
<evidence type="ECO:0000256" key="2">
    <source>
        <dbReference type="SAM" id="Phobius"/>
    </source>
</evidence>
<dbReference type="RefSeq" id="WP_253770488.1">
    <property type="nucleotide sequence ID" value="NZ_JAMTCK010000005.1"/>
</dbReference>